<comment type="caution">
    <text evidence="1">The sequence shown here is derived from an EMBL/GenBank/DDBJ whole genome shotgun (WGS) entry which is preliminary data.</text>
</comment>
<evidence type="ECO:0000313" key="2">
    <source>
        <dbReference type="Proteomes" id="UP000265520"/>
    </source>
</evidence>
<sequence length="37" mass="3849">VFTTSIRSTGPTNLVRGSFLALSGFSLLRIAVAGIEP</sequence>
<feature type="non-terminal residue" evidence="1">
    <location>
        <position position="1"/>
    </location>
</feature>
<reference evidence="1 2" key="1">
    <citation type="journal article" date="2018" name="Front. Plant Sci.">
        <title>Red Clover (Trifolium pratense) and Zigzag Clover (T. medium) - A Picture of Genomic Similarities and Differences.</title>
        <authorList>
            <person name="Dluhosova J."/>
            <person name="Istvanek J."/>
            <person name="Nedelnik J."/>
            <person name="Repkova J."/>
        </authorList>
    </citation>
    <scope>NUCLEOTIDE SEQUENCE [LARGE SCALE GENOMIC DNA]</scope>
    <source>
        <strain evidence="2">cv. 10/8</strain>
        <tissue evidence="1">Leaf</tissue>
    </source>
</reference>
<protein>
    <submittedName>
        <fullName evidence="1">Uncharacterized protein</fullName>
    </submittedName>
</protein>
<dbReference type="Proteomes" id="UP000265520">
    <property type="component" value="Unassembled WGS sequence"/>
</dbReference>
<dbReference type="EMBL" id="LXQA010360329">
    <property type="protein sequence ID" value="MCI46642.1"/>
    <property type="molecule type" value="Genomic_DNA"/>
</dbReference>
<organism evidence="1 2">
    <name type="scientific">Trifolium medium</name>
    <dbReference type="NCBI Taxonomy" id="97028"/>
    <lineage>
        <taxon>Eukaryota</taxon>
        <taxon>Viridiplantae</taxon>
        <taxon>Streptophyta</taxon>
        <taxon>Embryophyta</taxon>
        <taxon>Tracheophyta</taxon>
        <taxon>Spermatophyta</taxon>
        <taxon>Magnoliopsida</taxon>
        <taxon>eudicotyledons</taxon>
        <taxon>Gunneridae</taxon>
        <taxon>Pentapetalae</taxon>
        <taxon>rosids</taxon>
        <taxon>fabids</taxon>
        <taxon>Fabales</taxon>
        <taxon>Fabaceae</taxon>
        <taxon>Papilionoideae</taxon>
        <taxon>50 kb inversion clade</taxon>
        <taxon>NPAAA clade</taxon>
        <taxon>Hologalegina</taxon>
        <taxon>IRL clade</taxon>
        <taxon>Trifolieae</taxon>
        <taxon>Trifolium</taxon>
    </lineage>
</organism>
<dbReference type="AlphaFoldDB" id="A0A392SDX7"/>
<proteinExistence type="predicted"/>
<evidence type="ECO:0000313" key="1">
    <source>
        <dbReference type="EMBL" id="MCI46642.1"/>
    </source>
</evidence>
<name>A0A392SDX7_9FABA</name>
<accession>A0A392SDX7</accession>
<keyword evidence="2" id="KW-1185">Reference proteome</keyword>